<keyword evidence="2" id="KW-1185">Reference proteome</keyword>
<accession>A0A835DMM6</accession>
<evidence type="ECO:0000313" key="1">
    <source>
        <dbReference type="EMBL" id="KAF8405722.1"/>
    </source>
</evidence>
<dbReference type="EMBL" id="JABCRI010000005">
    <property type="protein sequence ID" value="KAF8405722.1"/>
    <property type="molecule type" value="Genomic_DNA"/>
</dbReference>
<dbReference type="AlphaFoldDB" id="A0A835DMM6"/>
<evidence type="ECO:0000313" key="2">
    <source>
        <dbReference type="Proteomes" id="UP000655225"/>
    </source>
</evidence>
<proteinExistence type="predicted"/>
<reference evidence="1 2" key="1">
    <citation type="submission" date="2020-04" db="EMBL/GenBank/DDBJ databases">
        <title>Plant Genome Project.</title>
        <authorList>
            <person name="Zhang R.-G."/>
        </authorList>
    </citation>
    <scope>NUCLEOTIDE SEQUENCE [LARGE SCALE GENOMIC DNA]</scope>
    <source>
        <strain evidence="1">YNK0</strain>
        <tissue evidence="1">Leaf</tissue>
    </source>
</reference>
<dbReference type="Proteomes" id="UP000655225">
    <property type="component" value="Unassembled WGS sequence"/>
</dbReference>
<comment type="caution">
    <text evidence="1">The sequence shown here is derived from an EMBL/GenBank/DDBJ whole genome shotgun (WGS) entry which is preliminary data.</text>
</comment>
<organism evidence="1 2">
    <name type="scientific">Tetracentron sinense</name>
    <name type="common">Spur-leaf</name>
    <dbReference type="NCBI Taxonomy" id="13715"/>
    <lineage>
        <taxon>Eukaryota</taxon>
        <taxon>Viridiplantae</taxon>
        <taxon>Streptophyta</taxon>
        <taxon>Embryophyta</taxon>
        <taxon>Tracheophyta</taxon>
        <taxon>Spermatophyta</taxon>
        <taxon>Magnoliopsida</taxon>
        <taxon>Trochodendrales</taxon>
        <taxon>Trochodendraceae</taxon>
        <taxon>Tetracentron</taxon>
    </lineage>
</organism>
<protein>
    <submittedName>
        <fullName evidence="1">Uncharacterized protein</fullName>
    </submittedName>
</protein>
<name>A0A835DMM6_TETSI</name>
<sequence length="116" mass="13654">MIVDILFYFIYFLFFILKQTTSSSKFRFPASCTPPPAKSIFSSNQVYYTITGGSRLRSSSPAIESLAFRVNSIIISDLSDQRRFTFPYPRRNLFLQFKVQQLMSHPYFVRLDLQLW</sequence>
<gene>
    <name evidence="1" type="ORF">HHK36_007799</name>
</gene>